<gene>
    <name evidence="2" type="ordered locus">MROS_0302</name>
</gene>
<keyword evidence="3" id="KW-1185">Reference proteome</keyword>
<keyword evidence="1" id="KW-0472">Membrane</keyword>
<dbReference type="AlphaFoldDB" id="I7A0Q8"/>
<feature type="transmembrane region" description="Helical" evidence="1">
    <location>
        <begin position="179"/>
        <end position="195"/>
    </location>
</feature>
<feature type="transmembrane region" description="Helical" evidence="1">
    <location>
        <begin position="6"/>
        <end position="21"/>
    </location>
</feature>
<keyword evidence="1" id="KW-0812">Transmembrane</keyword>
<feature type="transmembrane region" description="Helical" evidence="1">
    <location>
        <begin position="106"/>
        <end position="133"/>
    </location>
</feature>
<feature type="transmembrane region" description="Helical" evidence="1">
    <location>
        <begin position="201"/>
        <end position="217"/>
    </location>
</feature>
<protein>
    <recommendedName>
        <fullName evidence="4">Oligosaccharide repeat unit polymerase</fullName>
    </recommendedName>
</protein>
<dbReference type="STRING" id="1191523.MROS_0302"/>
<dbReference type="HOGENOM" id="CLU_656893_0_0_10"/>
<evidence type="ECO:0000313" key="3">
    <source>
        <dbReference type="Proteomes" id="UP000009011"/>
    </source>
</evidence>
<feature type="transmembrane region" description="Helical" evidence="1">
    <location>
        <begin position="373"/>
        <end position="398"/>
    </location>
</feature>
<evidence type="ECO:0008006" key="4">
    <source>
        <dbReference type="Google" id="ProtNLM"/>
    </source>
</evidence>
<dbReference type="eggNOG" id="ENOG502Z9FI">
    <property type="taxonomic scope" value="Bacteria"/>
</dbReference>
<organism evidence="2 3">
    <name type="scientific">Melioribacter roseus (strain DSM 23840 / JCM 17771 / VKM B-2668 / P3M-2)</name>
    <dbReference type="NCBI Taxonomy" id="1191523"/>
    <lineage>
        <taxon>Bacteria</taxon>
        <taxon>Pseudomonadati</taxon>
        <taxon>Ignavibacteriota</taxon>
        <taxon>Ignavibacteria</taxon>
        <taxon>Ignavibacteriales</taxon>
        <taxon>Melioribacteraceae</taxon>
        <taxon>Melioribacter</taxon>
    </lineage>
</organism>
<keyword evidence="1" id="KW-1133">Transmembrane helix</keyword>
<evidence type="ECO:0000313" key="2">
    <source>
        <dbReference type="EMBL" id="AFN73546.1"/>
    </source>
</evidence>
<accession>I7A0Q8</accession>
<dbReference type="Proteomes" id="UP000009011">
    <property type="component" value="Chromosome"/>
</dbReference>
<dbReference type="EMBL" id="CP003557">
    <property type="protein sequence ID" value="AFN73546.1"/>
    <property type="molecule type" value="Genomic_DNA"/>
</dbReference>
<reference evidence="2 3" key="1">
    <citation type="journal article" date="2013" name="PLoS ONE">
        <title>Genomic analysis of Melioribacter roseus, facultatively anaerobic organotrophic bacterium representing a novel deep lineage within Bacteriodetes/Chlorobi group.</title>
        <authorList>
            <person name="Kadnikov V.V."/>
            <person name="Mardanov A.V."/>
            <person name="Podosokorskaya O.A."/>
            <person name="Gavrilov S.N."/>
            <person name="Kublanov I.V."/>
            <person name="Beletsky A.V."/>
            <person name="Bonch-Osmolovskaya E.A."/>
            <person name="Ravin N.V."/>
        </authorList>
    </citation>
    <scope>NUCLEOTIDE SEQUENCE [LARGE SCALE GENOMIC DNA]</scope>
    <source>
        <strain evidence="3">JCM 17771 / P3M-2</strain>
    </source>
</reference>
<feature type="transmembrane region" description="Helical" evidence="1">
    <location>
        <begin position="58"/>
        <end position="80"/>
    </location>
</feature>
<name>I7A0Q8_MELRP</name>
<dbReference type="NCBIfam" id="TIGR04370">
    <property type="entry name" value="glyco_rpt_poly"/>
    <property type="match status" value="1"/>
</dbReference>
<feature type="transmembrane region" description="Helical" evidence="1">
    <location>
        <begin position="145"/>
        <end position="167"/>
    </location>
</feature>
<feature type="transmembrane region" description="Helical" evidence="1">
    <location>
        <begin position="28"/>
        <end position="46"/>
    </location>
</feature>
<dbReference type="KEGG" id="mro:MROS_0302"/>
<feature type="transmembrane region" description="Helical" evidence="1">
    <location>
        <begin position="340"/>
        <end position="361"/>
    </location>
</feature>
<sequence>MPLVSIICFGITIILFLSLFKKNTDVFAPARLFIIIWLLSIGLTELKFSRYQNDWTLFSWLMLLIAIASFLLGFFIVYTINVGKPISNIMTLRQFISRNSFNTDLLFKYILLLFTAYIISYIISALVIGYIPLFTKYPGVARNDWGIFGFGLFVQSFPSIIYFIYLYFIITRKERNKKLILLVVFLITFLTYAFLLQRYYIAFAIIMIMATMYYFTNMLRFRNVLLITIVGFSIMFGMTFIRLTGTIANYLYYLSDMKFSVKYAFFTEPYMYVVMNLENFSHAVNKIENFAYGLLSFDFIFAISGLKHIIAEYLRLPEFPHLITNNYNTYTMFFVYYWDYGVFGLFLFPLFIGILFTHFYYKMRKTPSLNTVAMYSIFTFVILFSFFVPVMTFLHFVFNTFLIYSITIHIEAQQKSSH</sequence>
<proteinExistence type="predicted"/>
<feature type="transmembrane region" description="Helical" evidence="1">
    <location>
        <begin position="224"/>
        <end position="253"/>
    </location>
</feature>
<evidence type="ECO:0000256" key="1">
    <source>
        <dbReference type="SAM" id="Phobius"/>
    </source>
</evidence>